<evidence type="ECO:0000313" key="1">
    <source>
        <dbReference type="EMBL" id="KAJ8130076.1"/>
    </source>
</evidence>
<comment type="caution">
    <text evidence="1">The sequence shown here is derived from an EMBL/GenBank/DDBJ whole genome shotgun (WGS) entry which is preliminary data.</text>
</comment>
<sequence length="738" mass="83290">MADRFRRLCRSPRPGDGNSKEFVVLKCPHDDTELAIHATLLAHHSQYFRQFLNEKSEAKSHTFCVPEKFSITTLRLFIDWLYKTPTVPFPGNPSVYCYHGSDLVIAWEFGNYIKAPAFQNDMIRCLMCRDLDGDYGTEFQWDSISSGGALESLLLDISCRHILNWRRDEIQPQLDGLSSSLVGKLMHHMLQGMQEQVYKSLPRYRNGRFQWRVGKIAKYLVPEEDNEEDSDNSLRGMIVFAAEECPETSTTAPPPASLQTSNTSEPLRLVSGGVSDKGTSFVPFELVKKYPYMYVGKSNKTRVVELFKKTLCEVRAWDVFSLCHPTGARGPLLLIPTIQFEQFLDTLNAQFNGKLAIPEGSAGEQFSLTFGQWDTPRPRFLERANNARGVDALIARAQTLPADDLSHLTPACYRTYCDKVDEIYGSLNPTTEGMDKATRKRIRKRKECGRMLKRVQRYLGLRKATGHMSSHMPSKNSVATNWNVSKPAPFRPKESVRFVCVDVEADEKEATRVTEIGLAVLDTEDLIDTCPGEKGENWFPLVQAHHIRIKERCYIVNSEFVNGCPEAFDFGESQIVPLDETNDAISKIIGDKKSKDERPVVIVGHDIKQDLDYLRGMGYESRSVPHIVDEVDTKDMFQRLERSSDGRSLATICAELGVLGHNYHNAGNDAVYTLQAMIAIAIKRTVEGSDRNEDSFTPGTDEWTDGDMDDGGCPKRSAPPVEHKSATQSNNKRRNAEW</sequence>
<reference evidence="1" key="1">
    <citation type="submission" date="2022-12" db="EMBL/GenBank/DDBJ databases">
        <title>Genome Sequence of Lasiodiplodia mahajangana.</title>
        <authorList>
            <person name="Buettner E."/>
        </authorList>
    </citation>
    <scope>NUCLEOTIDE SEQUENCE</scope>
    <source>
        <strain evidence="1">VT137</strain>
    </source>
</reference>
<name>A0ACC2JRH8_9PEZI</name>
<dbReference type="EMBL" id="JAPUUL010000588">
    <property type="protein sequence ID" value="KAJ8130076.1"/>
    <property type="molecule type" value="Genomic_DNA"/>
</dbReference>
<gene>
    <name evidence="1" type="ORF">O1611_g3560</name>
</gene>
<accession>A0ACC2JRH8</accession>
<evidence type="ECO:0000313" key="2">
    <source>
        <dbReference type="Proteomes" id="UP001153332"/>
    </source>
</evidence>
<protein>
    <submittedName>
        <fullName evidence="1">Uncharacterized protein</fullName>
    </submittedName>
</protein>
<keyword evidence="2" id="KW-1185">Reference proteome</keyword>
<dbReference type="Proteomes" id="UP001153332">
    <property type="component" value="Unassembled WGS sequence"/>
</dbReference>
<proteinExistence type="predicted"/>
<organism evidence="1 2">
    <name type="scientific">Lasiodiplodia mahajangana</name>
    <dbReference type="NCBI Taxonomy" id="1108764"/>
    <lineage>
        <taxon>Eukaryota</taxon>
        <taxon>Fungi</taxon>
        <taxon>Dikarya</taxon>
        <taxon>Ascomycota</taxon>
        <taxon>Pezizomycotina</taxon>
        <taxon>Dothideomycetes</taxon>
        <taxon>Dothideomycetes incertae sedis</taxon>
        <taxon>Botryosphaeriales</taxon>
        <taxon>Botryosphaeriaceae</taxon>
        <taxon>Lasiodiplodia</taxon>
    </lineage>
</organism>